<dbReference type="AlphaFoldDB" id="A0A0C3KRW7"/>
<keyword evidence="3" id="KW-1185">Reference proteome</keyword>
<dbReference type="Proteomes" id="UP000054248">
    <property type="component" value="Unassembled WGS sequence"/>
</dbReference>
<evidence type="ECO:0000313" key="3">
    <source>
        <dbReference type="Proteomes" id="UP000054248"/>
    </source>
</evidence>
<dbReference type="GO" id="GO:0016787">
    <property type="term" value="F:hydrolase activity"/>
    <property type="evidence" value="ECO:0007669"/>
    <property type="project" value="InterPro"/>
</dbReference>
<proteinExistence type="predicted"/>
<dbReference type="InterPro" id="IPR051781">
    <property type="entry name" value="Metallo-dep_Hydrolase"/>
</dbReference>
<name>A0A0C3KRW7_9AGAM</name>
<dbReference type="PANTHER" id="PTHR43135:SF3">
    <property type="entry name" value="ALPHA-D-RIBOSE 1-METHYLPHOSPHONATE 5-TRIPHOSPHATE DIPHOSPHATASE"/>
    <property type="match status" value="1"/>
</dbReference>
<dbReference type="PANTHER" id="PTHR43135">
    <property type="entry name" value="ALPHA-D-RIBOSE 1-METHYLPHOSPHONATE 5-TRIPHOSPHATE DIPHOSPHATASE"/>
    <property type="match status" value="1"/>
</dbReference>
<gene>
    <name evidence="2" type="ORF">M407DRAFT_213225</name>
</gene>
<evidence type="ECO:0000259" key="1">
    <source>
        <dbReference type="Pfam" id="PF01979"/>
    </source>
</evidence>
<feature type="domain" description="Amidohydrolase-related" evidence="1">
    <location>
        <begin position="74"/>
        <end position="401"/>
    </location>
</feature>
<dbReference type="SUPFAM" id="SSF51556">
    <property type="entry name" value="Metallo-dependent hydrolases"/>
    <property type="match status" value="1"/>
</dbReference>
<dbReference type="STRING" id="1051891.A0A0C3KRW7"/>
<sequence length="512" mass="55745">MCSSLRALTFAARRLRILASRVFDSTSCIFLVNQAITVSRVTGLIIDVRPIAALEDVFEDGKIDVIDLLNENITLIPGLIDTHVHCEPLPMFLDTRSRLITLHLPPVFLHPYSETSWEDQVTKESTAERVIRATIHARTTLMAGYTTVRDLGTEGAEDSDMALRKCVSGPNPMIPGPRLFTASRAIVSTGSYGPKSRIHPGVEGVDGKHGAEVADGEAECIRAVRRQIGAGADWIKVNYPIRSRSAQVNPRMAARDLPLFSPRELTAMIETAHAQGVKVAAHASRSETCRLLVDLGVDCIEHGLFMDREALLAIKHSPQRVIWTPTLATFAEDGPYSQFMGFSKKSFQEALRIGGIRFGCGGDTGTFAHGLNASELVTMIDYGADWRDVLKWATIGGWECVRGIQWEGEAGRRRLEAFAKAAAQGYVDTSVTAEAEIEPFEEIGEWPLGDNDVPLGAIKPGFAADIVGIKGDLMMDGKDAFLKALGGMSDPFHPPLVIKAGRVCKLNGKELV</sequence>
<dbReference type="HOGENOM" id="CLU_023620_1_1_1"/>
<reference evidence="2 3" key="1">
    <citation type="submission" date="2014-04" db="EMBL/GenBank/DDBJ databases">
        <authorList>
            <consortium name="DOE Joint Genome Institute"/>
            <person name="Kuo A."/>
            <person name="Girlanda M."/>
            <person name="Perotto S."/>
            <person name="Kohler A."/>
            <person name="Nagy L.G."/>
            <person name="Floudas D."/>
            <person name="Copeland A."/>
            <person name="Barry K.W."/>
            <person name="Cichocki N."/>
            <person name="Veneault-Fourrey C."/>
            <person name="LaButti K."/>
            <person name="Lindquist E.A."/>
            <person name="Lipzen A."/>
            <person name="Lundell T."/>
            <person name="Morin E."/>
            <person name="Murat C."/>
            <person name="Sun H."/>
            <person name="Tunlid A."/>
            <person name="Henrissat B."/>
            <person name="Grigoriev I.V."/>
            <person name="Hibbett D.S."/>
            <person name="Martin F."/>
            <person name="Nordberg H.P."/>
            <person name="Cantor M.N."/>
            <person name="Hua S.X."/>
        </authorList>
    </citation>
    <scope>NUCLEOTIDE SEQUENCE [LARGE SCALE GENOMIC DNA]</scope>
    <source>
        <strain evidence="2 3">MUT 4182</strain>
    </source>
</reference>
<accession>A0A0C3KRW7</accession>
<dbReference type="EMBL" id="KN823066">
    <property type="protein sequence ID" value="KIO24193.1"/>
    <property type="molecule type" value="Genomic_DNA"/>
</dbReference>
<protein>
    <recommendedName>
        <fullName evidence="1">Amidohydrolase-related domain-containing protein</fullName>
    </recommendedName>
</protein>
<dbReference type="InterPro" id="IPR006680">
    <property type="entry name" value="Amidohydro-rel"/>
</dbReference>
<dbReference type="Pfam" id="PF01979">
    <property type="entry name" value="Amidohydro_1"/>
    <property type="match status" value="1"/>
</dbReference>
<dbReference type="OrthoDB" id="5595695at2759"/>
<dbReference type="Gene3D" id="3.20.20.140">
    <property type="entry name" value="Metal-dependent hydrolases"/>
    <property type="match status" value="1"/>
</dbReference>
<reference evidence="3" key="2">
    <citation type="submission" date="2015-01" db="EMBL/GenBank/DDBJ databases">
        <title>Evolutionary Origins and Diversification of the Mycorrhizal Mutualists.</title>
        <authorList>
            <consortium name="DOE Joint Genome Institute"/>
            <consortium name="Mycorrhizal Genomics Consortium"/>
            <person name="Kohler A."/>
            <person name="Kuo A."/>
            <person name="Nagy L.G."/>
            <person name="Floudas D."/>
            <person name="Copeland A."/>
            <person name="Barry K.W."/>
            <person name="Cichocki N."/>
            <person name="Veneault-Fourrey C."/>
            <person name="LaButti K."/>
            <person name="Lindquist E.A."/>
            <person name="Lipzen A."/>
            <person name="Lundell T."/>
            <person name="Morin E."/>
            <person name="Murat C."/>
            <person name="Riley R."/>
            <person name="Ohm R."/>
            <person name="Sun H."/>
            <person name="Tunlid A."/>
            <person name="Henrissat B."/>
            <person name="Grigoriev I.V."/>
            <person name="Hibbett D.S."/>
            <person name="Martin F."/>
        </authorList>
    </citation>
    <scope>NUCLEOTIDE SEQUENCE [LARGE SCALE GENOMIC DNA]</scope>
    <source>
        <strain evidence="3">MUT 4182</strain>
    </source>
</reference>
<evidence type="ECO:0000313" key="2">
    <source>
        <dbReference type="EMBL" id="KIO24193.1"/>
    </source>
</evidence>
<dbReference type="InterPro" id="IPR032466">
    <property type="entry name" value="Metal_Hydrolase"/>
</dbReference>
<organism evidence="2 3">
    <name type="scientific">Tulasnella calospora MUT 4182</name>
    <dbReference type="NCBI Taxonomy" id="1051891"/>
    <lineage>
        <taxon>Eukaryota</taxon>
        <taxon>Fungi</taxon>
        <taxon>Dikarya</taxon>
        <taxon>Basidiomycota</taxon>
        <taxon>Agaricomycotina</taxon>
        <taxon>Agaricomycetes</taxon>
        <taxon>Cantharellales</taxon>
        <taxon>Tulasnellaceae</taxon>
        <taxon>Tulasnella</taxon>
    </lineage>
</organism>